<name>T1JMM5_STRMM</name>
<dbReference type="PANTHER" id="PTHR31475">
    <property type="entry name" value="UPF0462 PROTEIN"/>
    <property type="match status" value="1"/>
</dbReference>
<keyword evidence="2" id="KW-0732">Signal</keyword>
<dbReference type="PANTHER" id="PTHR31475:SF5">
    <property type="entry name" value="UPF0462 PROTEIN C4ORF33 HOMOLOG"/>
    <property type="match status" value="1"/>
</dbReference>
<reference evidence="3" key="2">
    <citation type="submission" date="2015-02" db="UniProtKB">
        <authorList>
            <consortium name="EnsemblMetazoa"/>
        </authorList>
    </citation>
    <scope>IDENTIFICATION</scope>
</reference>
<dbReference type="eggNOG" id="ENOG502R3ZD">
    <property type="taxonomic scope" value="Eukaryota"/>
</dbReference>
<evidence type="ECO:0000313" key="3">
    <source>
        <dbReference type="EnsemblMetazoa" id="SMAR015105-PA"/>
    </source>
</evidence>
<dbReference type="EnsemblMetazoa" id="SMAR015105-RA">
    <property type="protein sequence ID" value="SMAR015105-PA"/>
    <property type="gene ID" value="SMAR015105"/>
</dbReference>
<evidence type="ECO:0000313" key="4">
    <source>
        <dbReference type="Proteomes" id="UP000014500"/>
    </source>
</evidence>
<evidence type="ECO:0000256" key="2">
    <source>
        <dbReference type="SAM" id="SignalP"/>
    </source>
</evidence>
<dbReference type="OMA" id="ETRTYMS"/>
<protein>
    <submittedName>
        <fullName evidence="3">Uncharacterized protein</fullName>
    </submittedName>
</protein>
<accession>T1JMM5</accession>
<proteinExistence type="inferred from homology"/>
<sequence length="114" mass="12852">MLTVLRFAVCKWGCVLFLGDDEDYLEVEVSPFGHHIVLLLKGRGNAVNFCLPLKVTTRIDKEAKTWTGIAHIPSTYFPKNVTKFNAYAIHGKDETRTYMSLYPAPKGQHEGPNL</sequence>
<reference evidence="4" key="1">
    <citation type="submission" date="2011-05" db="EMBL/GenBank/DDBJ databases">
        <authorList>
            <person name="Richards S.R."/>
            <person name="Qu J."/>
            <person name="Jiang H."/>
            <person name="Jhangiani S.N."/>
            <person name="Agravi P."/>
            <person name="Goodspeed R."/>
            <person name="Gross S."/>
            <person name="Mandapat C."/>
            <person name="Jackson L."/>
            <person name="Mathew T."/>
            <person name="Pu L."/>
            <person name="Thornton R."/>
            <person name="Saada N."/>
            <person name="Wilczek-Boney K.B."/>
            <person name="Lee S."/>
            <person name="Kovar C."/>
            <person name="Wu Y."/>
            <person name="Scherer S.E."/>
            <person name="Worley K.C."/>
            <person name="Muzny D.M."/>
            <person name="Gibbs R."/>
        </authorList>
    </citation>
    <scope>NUCLEOTIDE SEQUENCE</scope>
    <source>
        <strain evidence="4">Brora</strain>
    </source>
</reference>
<feature type="chain" id="PRO_5004580467" evidence="2">
    <location>
        <begin position="18"/>
        <end position="114"/>
    </location>
</feature>
<keyword evidence="4" id="KW-1185">Reference proteome</keyword>
<dbReference type="EMBL" id="JH431180">
    <property type="status" value="NOT_ANNOTATED_CDS"/>
    <property type="molecule type" value="Genomic_DNA"/>
</dbReference>
<dbReference type="HOGENOM" id="CLU_2124152_0_0_1"/>
<organism evidence="3 4">
    <name type="scientific">Strigamia maritima</name>
    <name type="common">European centipede</name>
    <name type="synonym">Geophilus maritimus</name>
    <dbReference type="NCBI Taxonomy" id="126957"/>
    <lineage>
        <taxon>Eukaryota</taxon>
        <taxon>Metazoa</taxon>
        <taxon>Ecdysozoa</taxon>
        <taxon>Arthropoda</taxon>
        <taxon>Myriapoda</taxon>
        <taxon>Chilopoda</taxon>
        <taxon>Pleurostigmophora</taxon>
        <taxon>Geophilomorpha</taxon>
        <taxon>Linotaeniidae</taxon>
        <taxon>Strigamia</taxon>
    </lineage>
</organism>
<comment type="similarity">
    <text evidence="1">Belongs to the UPF0462 family.</text>
</comment>
<dbReference type="Proteomes" id="UP000014500">
    <property type="component" value="Unassembled WGS sequence"/>
</dbReference>
<evidence type="ECO:0000256" key="1">
    <source>
        <dbReference type="ARBA" id="ARBA00038085"/>
    </source>
</evidence>
<dbReference type="PhylomeDB" id="T1JMM5"/>
<feature type="signal peptide" evidence="2">
    <location>
        <begin position="1"/>
        <end position="17"/>
    </location>
</feature>
<dbReference type="AlphaFoldDB" id="T1JMM5"/>